<sequence length="122" mass="14361">MPGDGNAVRAFHASIEASIWSLVSKLWELNDVPSRPHLSEDDKRCEELFVETHQRDSSGRFVVRLPFARRVDLSISRYAAQSSLLRMERRFQRDSRLLDVYSEFMYEYIRLGHIECVPHHQL</sequence>
<reference evidence="1 2" key="1">
    <citation type="journal article" date="2024" name="bioRxiv">
        <title>A reference genome for Trichogramma kaykai: A tiny desert-dwelling parasitoid wasp with competing sex-ratio distorters.</title>
        <authorList>
            <person name="Culotta J."/>
            <person name="Lindsey A.R."/>
        </authorList>
    </citation>
    <scope>NUCLEOTIDE SEQUENCE [LARGE SCALE GENOMIC DNA]</scope>
    <source>
        <strain evidence="1 2">KSX58</strain>
    </source>
</reference>
<evidence type="ECO:0000313" key="2">
    <source>
        <dbReference type="Proteomes" id="UP001627154"/>
    </source>
</evidence>
<protein>
    <submittedName>
        <fullName evidence="1">Uncharacterized protein</fullName>
    </submittedName>
</protein>
<evidence type="ECO:0000313" key="1">
    <source>
        <dbReference type="EMBL" id="KAL3398917.1"/>
    </source>
</evidence>
<comment type="caution">
    <text evidence="1">The sequence shown here is derived from an EMBL/GenBank/DDBJ whole genome shotgun (WGS) entry which is preliminary data.</text>
</comment>
<gene>
    <name evidence="1" type="ORF">TKK_008010</name>
</gene>
<name>A0ABD2X0N2_9HYME</name>
<accession>A0ABD2X0N2</accession>
<keyword evidence="2" id="KW-1185">Reference proteome</keyword>
<dbReference type="EMBL" id="JBJJXI010000059">
    <property type="protein sequence ID" value="KAL3398917.1"/>
    <property type="molecule type" value="Genomic_DNA"/>
</dbReference>
<organism evidence="1 2">
    <name type="scientific">Trichogramma kaykai</name>
    <dbReference type="NCBI Taxonomy" id="54128"/>
    <lineage>
        <taxon>Eukaryota</taxon>
        <taxon>Metazoa</taxon>
        <taxon>Ecdysozoa</taxon>
        <taxon>Arthropoda</taxon>
        <taxon>Hexapoda</taxon>
        <taxon>Insecta</taxon>
        <taxon>Pterygota</taxon>
        <taxon>Neoptera</taxon>
        <taxon>Endopterygota</taxon>
        <taxon>Hymenoptera</taxon>
        <taxon>Apocrita</taxon>
        <taxon>Proctotrupomorpha</taxon>
        <taxon>Chalcidoidea</taxon>
        <taxon>Trichogrammatidae</taxon>
        <taxon>Trichogramma</taxon>
    </lineage>
</organism>
<proteinExistence type="predicted"/>
<dbReference type="AlphaFoldDB" id="A0ABD2X0N2"/>
<dbReference type="Proteomes" id="UP001627154">
    <property type="component" value="Unassembled WGS sequence"/>
</dbReference>